<dbReference type="SUPFAM" id="SSF81383">
    <property type="entry name" value="F-box domain"/>
    <property type="match status" value="1"/>
</dbReference>
<keyword evidence="2" id="KW-1185">Reference proteome</keyword>
<dbReference type="SUPFAM" id="SSF101898">
    <property type="entry name" value="NHL repeat"/>
    <property type="match status" value="1"/>
</dbReference>
<evidence type="ECO:0000313" key="1">
    <source>
        <dbReference type="EMBL" id="KAK9702780.1"/>
    </source>
</evidence>
<gene>
    <name evidence="1" type="ORF">K7432_011070</name>
</gene>
<comment type="caution">
    <text evidence="1">The sequence shown here is derived from an EMBL/GenBank/DDBJ whole genome shotgun (WGS) entry which is preliminary data.</text>
</comment>
<reference evidence="1 2" key="1">
    <citation type="submission" date="2023-04" db="EMBL/GenBank/DDBJ databases">
        <title>Genome of Basidiobolus ranarum AG-B5.</title>
        <authorList>
            <person name="Stajich J.E."/>
            <person name="Carter-House D."/>
            <person name="Gryganskyi A."/>
        </authorList>
    </citation>
    <scope>NUCLEOTIDE SEQUENCE [LARGE SCALE GENOMIC DNA]</scope>
    <source>
        <strain evidence="1 2">AG-B5</strain>
    </source>
</reference>
<evidence type="ECO:0008006" key="3">
    <source>
        <dbReference type="Google" id="ProtNLM"/>
    </source>
</evidence>
<proteinExistence type="predicted"/>
<dbReference type="Gene3D" id="1.20.1280.50">
    <property type="match status" value="1"/>
</dbReference>
<sequence>MLLMNLFKSNDSTHYFEEIPSPDEIWWSILTFITSHPKHLNKARLISQRFRRLCDDDYLWFLIYKAMSPNLSHGIAYRALPTKGLTWRQMFQNHWRSLQSWSKYAPKSLFYQLPFCASKFGPKWKHLIQSNISKEFRYVSRRLIEDHVGGLVGYGGCVNKEQYNILILSKNDWKLQGDYCISIEGEERVELIAVNAKRGIFAIAYGNDRRGNEWNKIQVYRMDNFHDTSLLVEFRTQIQATFYYGNFDVPFGCNSDPNMFTLFAIEAFRESSMVILRFDYLTGELITKRYYNQDIQVLNYHPAKADNLLFGTTTAGDVYIWNLLADEGWRVMTNSALEPWGTEPTILFNQTIDKQAIKMITVGDNEVDSNYLLLWELQRGREEKHSTQQARLVYQAEVQSRDGVFGSYCVHGPCFLGLTYDGTIMVYHLENLRKLASIPIPGKYDFCTQLSPEELYDISVNDVGQIIVCTSQGLFILPLPASNLETSTIFMVNS</sequence>
<evidence type="ECO:0000313" key="2">
    <source>
        <dbReference type="Proteomes" id="UP001479436"/>
    </source>
</evidence>
<name>A0ABR2VUJ1_9FUNG</name>
<dbReference type="InterPro" id="IPR036047">
    <property type="entry name" value="F-box-like_dom_sf"/>
</dbReference>
<protein>
    <recommendedName>
        <fullName evidence="3">F-box domain-containing protein</fullName>
    </recommendedName>
</protein>
<dbReference type="Proteomes" id="UP001479436">
    <property type="component" value="Unassembled WGS sequence"/>
</dbReference>
<dbReference type="EMBL" id="JASJQH010007695">
    <property type="protein sequence ID" value="KAK9702780.1"/>
    <property type="molecule type" value="Genomic_DNA"/>
</dbReference>
<organism evidence="1 2">
    <name type="scientific">Basidiobolus ranarum</name>
    <dbReference type="NCBI Taxonomy" id="34480"/>
    <lineage>
        <taxon>Eukaryota</taxon>
        <taxon>Fungi</taxon>
        <taxon>Fungi incertae sedis</taxon>
        <taxon>Zoopagomycota</taxon>
        <taxon>Entomophthoromycotina</taxon>
        <taxon>Basidiobolomycetes</taxon>
        <taxon>Basidiobolales</taxon>
        <taxon>Basidiobolaceae</taxon>
        <taxon>Basidiobolus</taxon>
    </lineage>
</organism>
<accession>A0ABR2VUJ1</accession>